<organism evidence="3 4">
    <name type="scientific">Trifolium medium</name>
    <dbReference type="NCBI Taxonomy" id="97028"/>
    <lineage>
        <taxon>Eukaryota</taxon>
        <taxon>Viridiplantae</taxon>
        <taxon>Streptophyta</taxon>
        <taxon>Embryophyta</taxon>
        <taxon>Tracheophyta</taxon>
        <taxon>Spermatophyta</taxon>
        <taxon>Magnoliopsida</taxon>
        <taxon>eudicotyledons</taxon>
        <taxon>Gunneridae</taxon>
        <taxon>Pentapetalae</taxon>
        <taxon>rosids</taxon>
        <taxon>fabids</taxon>
        <taxon>Fabales</taxon>
        <taxon>Fabaceae</taxon>
        <taxon>Papilionoideae</taxon>
        <taxon>50 kb inversion clade</taxon>
        <taxon>NPAAA clade</taxon>
        <taxon>Hologalegina</taxon>
        <taxon>IRL clade</taxon>
        <taxon>Trifolieae</taxon>
        <taxon>Trifolium</taxon>
    </lineage>
</organism>
<dbReference type="InterPro" id="IPR040194">
    <property type="entry name" value="Cwf19-like"/>
</dbReference>
<comment type="similarity">
    <text evidence="1">Belongs to the CWF19 family.</text>
</comment>
<evidence type="ECO:0000256" key="2">
    <source>
        <dbReference type="SAM" id="MobiDB-lite"/>
    </source>
</evidence>
<dbReference type="GO" id="GO:0071014">
    <property type="term" value="C:post-mRNA release spliceosomal complex"/>
    <property type="evidence" value="ECO:0007669"/>
    <property type="project" value="TreeGrafter"/>
</dbReference>
<dbReference type="PANTHER" id="PTHR12072">
    <property type="entry name" value="CWF19, CELL CYCLE CONTROL PROTEIN"/>
    <property type="match status" value="1"/>
</dbReference>
<dbReference type="EMBL" id="LXQA010594890">
    <property type="protein sequence ID" value="MCI61178.1"/>
    <property type="molecule type" value="Genomic_DNA"/>
</dbReference>
<evidence type="ECO:0000313" key="4">
    <source>
        <dbReference type="Proteomes" id="UP000265520"/>
    </source>
</evidence>
<reference evidence="3 4" key="1">
    <citation type="journal article" date="2018" name="Front. Plant Sci.">
        <title>Red Clover (Trifolium pratense) and Zigzag Clover (T. medium) - A Picture of Genomic Similarities and Differences.</title>
        <authorList>
            <person name="Dluhosova J."/>
            <person name="Istvanek J."/>
            <person name="Nedelnik J."/>
            <person name="Repkova J."/>
        </authorList>
    </citation>
    <scope>NUCLEOTIDE SEQUENCE [LARGE SCALE GENOMIC DNA]</scope>
    <source>
        <strain evidence="4">cv. 10/8</strain>
        <tissue evidence="3">Leaf</tissue>
    </source>
</reference>
<feature type="region of interest" description="Disordered" evidence="2">
    <location>
        <begin position="1"/>
        <end position="28"/>
    </location>
</feature>
<dbReference type="PANTHER" id="PTHR12072:SF5">
    <property type="entry name" value="CWF19-LIKE PROTEIN 2"/>
    <property type="match status" value="1"/>
</dbReference>
<feature type="non-terminal residue" evidence="3">
    <location>
        <position position="1"/>
    </location>
</feature>
<evidence type="ECO:0000313" key="3">
    <source>
        <dbReference type="EMBL" id="MCI61178.1"/>
    </source>
</evidence>
<feature type="compositionally biased region" description="Basic and acidic residues" evidence="2">
    <location>
        <begin position="13"/>
        <end position="28"/>
    </location>
</feature>
<dbReference type="GO" id="GO:0000398">
    <property type="term" value="P:mRNA splicing, via spliceosome"/>
    <property type="evidence" value="ECO:0007669"/>
    <property type="project" value="TreeGrafter"/>
</dbReference>
<dbReference type="AlphaFoldDB" id="A0A392TJM2"/>
<accession>A0A392TJM2</accession>
<evidence type="ECO:0000256" key="1">
    <source>
        <dbReference type="ARBA" id="ARBA00006795"/>
    </source>
</evidence>
<protein>
    <submittedName>
        <fullName evidence="3">CWF19-like protein 2-like</fullName>
    </submittedName>
</protein>
<keyword evidence="4" id="KW-1185">Reference proteome</keyword>
<proteinExistence type="inferred from homology"/>
<dbReference type="Proteomes" id="UP000265520">
    <property type="component" value="Unassembled WGS sequence"/>
</dbReference>
<name>A0A392TJM2_9FABA</name>
<sequence>SKKANPRELNPYLKDDGNGYPEESDKVKVGASQLLSSSVVGDGGASWRLKALKRTQEQAAREG</sequence>
<comment type="caution">
    <text evidence="3">The sequence shown here is derived from an EMBL/GenBank/DDBJ whole genome shotgun (WGS) entry which is preliminary data.</text>
</comment>